<dbReference type="EMBL" id="LNCD01000037">
    <property type="protein sequence ID" value="KWV56388.1"/>
    <property type="molecule type" value="Genomic_DNA"/>
</dbReference>
<dbReference type="Proteomes" id="UP000068164">
    <property type="component" value="Unassembled WGS sequence"/>
</dbReference>
<name>A0A109JWJ2_9HYPH</name>
<accession>A0A109JWJ2</accession>
<dbReference type="InterPro" id="IPR000073">
    <property type="entry name" value="AB_hydrolase_1"/>
</dbReference>
<dbReference type="Pfam" id="PF12697">
    <property type="entry name" value="Abhydrolase_6"/>
    <property type="match status" value="1"/>
</dbReference>
<comment type="caution">
    <text evidence="2">The sequence shown here is derived from an EMBL/GenBank/DDBJ whole genome shotgun (WGS) entry which is preliminary data.</text>
</comment>
<keyword evidence="3" id="KW-1185">Reference proteome</keyword>
<protein>
    <submittedName>
        <fullName evidence="2">Hydrolase</fullName>
    </submittedName>
</protein>
<dbReference type="SUPFAM" id="SSF53474">
    <property type="entry name" value="alpha/beta-Hydrolases"/>
    <property type="match status" value="1"/>
</dbReference>
<organism evidence="2 3">
    <name type="scientific">Rhizobium altiplani</name>
    <dbReference type="NCBI Taxonomy" id="1864509"/>
    <lineage>
        <taxon>Bacteria</taxon>
        <taxon>Pseudomonadati</taxon>
        <taxon>Pseudomonadota</taxon>
        <taxon>Alphaproteobacteria</taxon>
        <taxon>Hyphomicrobiales</taxon>
        <taxon>Rhizobiaceae</taxon>
        <taxon>Rhizobium/Agrobacterium group</taxon>
        <taxon>Rhizobium</taxon>
    </lineage>
</organism>
<dbReference type="PANTHER" id="PTHR43194">
    <property type="entry name" value="HYDROLASE ALPHA/BETA FOLD FAMILY"/>
    <property type="match status" value="1"/>
</dbReference>
<sequence>MDEARDDGFRATTYQSDDGLRLHARDYGGPDIADRLPIVCLPGLTRNSRDFHQLALLLSTDQATPRRVITLDYRGRGLSDWDANKANYNLGVETRDVISACQHLAVERAIFIGTSRGGLILHLLAEVRPDLIAAVILNDIGPTIEPSGLKRIRDYLNSAAPPRNWPEAVAFLKACHGPSFTALDERDWQEMAAAIYRDIDGNPIADFDPAIAAQLQMIDFDQPLPELWHYYDRLATMPLMVVKGENSDLISDKTLAEMRARCPTIVILEAPGQGHAPLLHVQPLLQRIRRFIAEA</sequence>
<dbReference type="Gene3D" id="3.40.50.1820">
    <property type="entry name" value="alpha/beta hydrolase"/>
    <property type="match status" value="1"/>
</dbReference>
<evidence type="ECO:0000259" key="1">
    <source>
        <dbReference type="Pfam" id="PF12697"/>
    </source>
</evidence>
<keyword evidence="2" id="KW-0378">Hydrolase</keyword>
<dbReference type="InterPro" id="IPR029058">
    <property type="entry name" value="AB_hydrolase_fold"/>
</dbReference>
<dbReference type="AlphaFoldDB" id="A0A109JWJ2"/>
<dbReference type="PANTHER" id="PTHR43194:SF2">
    <property type="entry name" value="PEROXISOMAL MEMBRANE PROTEIN LPX1"/>
    <property type="match status" value="1"/>
</dbReference>
<proteinExistence type="predicted"/>
<dbReference type="RefSeq" id="WP_062369307.1">
    <property type="nucleotide sequence ID" value="NZ_LNCD01000037.1"/>
</dbReference>
<evidence type="ECO:0000313" key="2">
    <source>
        <dbReference type="EMBL" id="KWV56388.1"/>
    </source>
</evidence>
<dbReference type="InterPro" id="IPR050228">
    <property type="entry name" value="Carboxylesterase_BioH"/>
</dbReference>
<dbReference type="OrthoDB" id="9791366at2"/>
<feature type="domain" description="AB hydrolase-1" evidence="1">
    <location>
        <begin position="38"/>
        <end position="280"/>
    </location>
</feature>
<gene>
    <name evidence="2" type="ORF">AS026_34010</name>
</gene>
<dbReference type="GO" id="GO:0016787">
    <property type="term" value="F:hydrolase activity"/>
    <property type="evidence" value="ECO:0007669"/>
    <property type="project" value="UniProtKB-KW"/>
</dbReference>
<evidence type="ECO:0000313" key="3">
    <source>
        <dbReference type="Proteomes" id="UP000068164"/>
    </source>
</evidence>
<reference evidence="2 3" key="1">
    <citation type="submission" date="2015-11" db="EMBL/GenBank/DDBJ databases">
        <title>Draft Genome Sequence of the Strain BR 10423 (Rhizobium sp.) isolated from nodules of Mimosa pudica.</title>
        <authorList>
            <person name="Barauna A.C."/>
            <person name="Zilli J.E."/>
            <person name="Simoes-Araujo J.L."/>
            <person name="Reis V.M."/>
            <person name="James E.K."/>
            <person name="Reis F.B.Jr."/>
            <person name="Rouws L.F."/>
            <person name="Passos S.R."/>
            <person name="Gois S.R."/>
        </authorList>
    </citation>
    <scope>NUCLEOTIDE SEQUENCE [LARGE SCALE GENOMIC DNA]</scope>
    <source>
        <strain evidence="2 3">BR10423</strain>
    </source>
</reference>